<accession>A0A517QZT1</accession>
<dbReference type="AlphaFoldDB" id="A0A517QZT1"/>
<keyword evidence="3" id="KW-1185">Reference proteome</keyword>
<evidence type="ECO:0000256" key="1">
    <source>
        <dbReference type="SAM" id="MobiDB-lite"/>
    </source>
</evidence>
<evidence type="ECO:0000313" key="2">
    <source>
        <dbReference type="EMBL" id="QDT37060.1"/>
    </source>
</evidence>
<sequence length="733" mass="78892">MSDTLTHSSRARRASGWVAVFSLVTASWLLNGASTAFAQQSELGLDGLLPGFVPAEIDEEAWFRLGDDSSDFAQASYEDVVGLYNVSGKSVSDQRAAIGNLRDRLELLSERAAQTDDPSERAAIHSLAGPLARRVDVAEAVLNSLEQPVTGEPISQLEKAKIAVRRDIAAARKKLDSITGGSAWVDYLQLDAAESALSGEFDVEPIETLSNRLSVDNSQNDAQAAFMNKAVLRELKASAERLTAAAAVPAAPKNDAEENDGQSALRDALGDFIQATEDYENEINSTTGQALHDAIERVDELSPAAADSLADVVKSNYMASNVHAVVGEEFLRKLIRTNRVDSGRVVDYVAGANVRGNQTTNSRTGISLIPSRGKARFAITLDGTVNSRTNGYTKQATIASVGSHDFHARKTLTFDGNGISFGAASIDVKPSVRNVGARTRFDWLLGGIARRQALRTANSRRGIALGHAKMRVRQRVLPPFEDGVRDSFSDFGNVTDRLADAGLRQTRTYVESTSSEVLLSDRIVDADGPVVGGFRSPTPATSSSEITFRLHESVLTASAANWDVAGQELTSDEFAGKLEEWLEGLLGREVSLSDNEPPTPSDASEESDPSVYVFNDTNPVSFRIQNGSVELILRVGIVQEDGDIPPQLVTVPLTPKVEGETLMIERGDVSVVPLPGQQAQIARARVMIKKIEDTIEPSERSAALTVDRDNASDVKVYVTEIDATDGWLTVTAR</sequence>
<organism evidence="2 3">
    <name type="scientific">Stratiformator vulcanicus</name>
    <dbReference type="NCBI Taxonomy" id="2527980"/>
    <lineage>
        <taxon>Bacteria</taxon>
        <taxon>Pseudomonadati</taxon>
        <taxon>Planctomycetota</taxon>
        <taxon>Planctomycetia</taxon>
        <taxon>Planctomycetales</taxon>
        <taxon>Planctomycetaceae</taxon>
        <taxon>Stratiformator</taxon>
    </lineage>
</organism>
<feature type="region of interest" description="Disordered" evidence="1">
    <location>
        <begin position="590"/>
        <end position="610"/>
    </location>
</feature>
<gene>
    <name evidence="2" type="ORF">Pan189_14260</name>
</gene>
<dbReference type="KEGG" id="svp:Pan189_14260"/>
<proteinExistence type="predicted"/>
<dbReference type="Proteomes" id="UP000317318">
    <property type="component" value="Chromosome"/>
</dbReference>
<name>A0A517QZT1_9PLAN</name>
<dbReference type="OrthoDB" id="245674at2"/>
<protein>
    <submittedName>
        <fullName evidence="2">Uncharacterized protein</fullName>
    </submittedName>
</protein>
<dbReference type="EMBL" id="CP036268">
    <property type="protein sequence ID" value="QDT37060.1"/>
    <property type="molecule type" value="Genomic_DNA"/>
</dbReference>
<reference evidence="2 3" key="1">
    <citation type="submission" date="2019-02" db="EMBL/GenBank/DDBJ databases">
        <title>Deep-cultivation of Planctomycetes and their phenomic and genomic characterization uncovers novel biology.</title>
        <authorList>
            <person name="Wiegand S."/>
            <person name="Jogler M."/>
            <person name="Boedeker C."/>
            <person name="Pinto D."/>
            <person name="Vollmers J."/>
            <person name="Rivas-Marin E."/>
            <person name="Kohn T."/>
            <person name="Peeters S.H."/>
            <person name="Heuer A."/>
            <person name="Rast P."/>
            <person name="Oberbeckmann S."/>
            <person name="Bunk B."/>
            <person name="Jeske O."/>
            <person name="Meyerdierks A."/>
            <person name="Storesund J.E."/>
            <person name="Kallscheuer N."/>
            <person name="Luecker S."/>
            <person name="Lage O.M."/>
            <person name="Pohl T."/>
            <person name="Merkel B.J."/>
            <person name="Hornburger P."/>
            <person name="Mueller R.-W."/>
            <person name="Bruemmer F."/>
            <person name="Labrenz M."/>
            <person name="Spormann A.M."/>
            <person name="Op den Camp H."/>
            <person name="Overmann J."/>
            <person name="Amann R."/>
            <person name="Jetten M.S.M."/>
            <person name="Mascher T."/>
            <person name="Medema M.H."/>
            <person name="Devos D.P."/>
            <person name="Kaster A.-K."/>
            <person name="Ovreas L."/>
            <person name="Rohde M."/>
            <person name="Galperin M.Y."/>
            <person name="Jogler C."/>
        </authorList>
    </citation>
    <scope>NUCLEOTIDE SEQUENCE [LARGE SCALE GENOMIC DNA]</scope>
    <source>
        <strain evidence="2 3">Pan189</strain>
    </source>
</reference>
<evidence type="ECO:0000313" key="3">
    <source>
        <dbReference type="Proteomes" id="UP000317318"/>
    </source>
</evidence>
<dbReference type="RefSeq" id="WP_145363209.1">
    <property type="nucleotide sequence ID" value="NZ_CP036268.1"/>
</dbReference>